<organism evidence="1 2">
    <name type="scientific">Perilla frutescens var. hirtella</name>
    <name type="common">Perilla citriodora</name>
    <name type="synonym">Perilla setoyensis</name>
    <dbReference type="NCBI Taxonomy" id="608512"/>
    <lineage>
        <taxon>Eukaryota</taxon>
        <taxon>Viridiplantae</taxon>
        <taxon>Streptophyta</taxon>
        <taxon>Embryophyta</taxon>
        <taxon>Tracheophyta</taxon>
        <taxon>Spermatophyta</taxon>
        <taxon>Magnoliopsida</taxon>
        <taxon>eudicotyledons</taxon>
        <taxon>Gunneridae</taxon>
        <taxon>Pentapetalae</taxon>
        <taxon>asterids</taxon>
        <taxon>lamiids</taxon>
        <taxon>Lamiales</taxon>
        <taxon>Lamiaceae</taxon>
        <taxon>Nepetoideae</taxon>
        <taxon>Elsholtzieae</taxon>
        <taxon>Perilla</taxon>
    </lineage>
</organism>
<dbReference type="EMBL" id="SDAM02000103">
    <property type="protein sequence ID" value="KAH6829862.1"/>
    <property type="molecule type" value="Genomic_DNA"/>
</dbReference>
<name>A0AAD4J9V0_PERFH</name>
<dbReference type="Proteomes" id="UP001190926">
    <property type="component" value="Unassembled WGS sequence"/>
</dbReference>
<keyword evidence="2" id="KW-1185">Reference proteome</keyword>
<evidence type="ECO:0000313" key="2">
    <source>
        <dbReference type="Proteomes" id="UP001190926"/>
    </source>
</evidence>
<comment type="caution">
    <text evidence="1">The sequence shown here is derived from an EMBL/GenBank/DDBJ whole genome shotgun (WGS) entry which is preliminary data.</text>
</comment>
<protein>
    <submittedName>
        <fullName evidence="1">Uncharacterized protein</fullName>
    </submittedName>
</protein>
<accession>A0AAD4J9V0</accession>
<gene>
    <name evidence="1" type="ORF">C2S53_005062</name>
</gene>
<proteinExistence type="predicted"/>
<dbReference type="AlphaFoldDB" id="A0AAD4J9V0"/>
<sequence>MENVAHRGENRLLKAALEAKMKSEERETAAANRLAWTSRRRPAERVEREMTRRDPIPYWEV</sequence>
<reference evidence="1 2" key="1">
    <citation type="journal article" date="2021" name="Nat. Commun.">
        <title>Incipient diploidization of the medicinal plant Perilla within 10,000 years.</title>
        <authorList>
            <person name="Zhang Y."/>
            <person name="Shen Q."/>
            <person name="Leng L."/>
            <person name="Zhang D."/>
            <person name="Chen S."/>
            <person name="Shi Y."/>
            <person name="Ning Z."/>
            <person name="Chen S."/>
        </authorList>
    </citation>
    <scope>NUCLEOTIDE SEQUENCE [LARGE SCALE GENOMIC DNA]</scope>
    <source>
        <strain evidence="2">cv. PC099</strain>
    </source>
</reference>
<evidence type="ECO:0000313" key="1">
    <source>
        <dbReference type="EMBL" id="KAH6829862.1"/>
    </source>
</evidence>